<keyword evidence="1" id="KW-1133">Transmembrane helix</keyword>
<accession>A0A554WY52</accession>
<organism evidence="2 3">
    <name type="scientific">Tepidimonas thermarum</name>
    <dbReference type="NCBI Taxonomy" id="335431"/>
    <lineage>
        <taxon>Bacteria</taxon>
        <taxon>Pseudomonadati</taxon>
        <taxon>Pseudomonadota</taxon>
        <taxon>Betaproteobacteria</taxon>
        <taxon>Burkholderiales</taxon>
        <taxon>Tepidimonas</taxon>
    </lineage>
</organism>
<dbReference type="PROSITE" id="PS00409">
    <property type="entry name" value="PROKAR_NTER_METHYL"/>
    <property type="match status" value="1"/>
</dbReference>
<keyword evidence="3" id="KW-1185">Reference proteome</keyword>
<dbReference type="Proteomes" id="UP000318542">
    <property type="component" value="Unassembled WGS sequence"/>
</dbReference>
<dbReference type="RefSeq" id="WP_143903601.1">
    <property type="nucleotide sequence ID" value="NZ_VJOL01000046.1"/>
</dbReference>
<keyword evidence="1" id="KW-0472">Membrane</keyword>
<dbReference type="Pfam" id="PF07963">
    <property type="entry name" value="N_methyl"/>
    <property type="match status" value="1"/>
</dbReference>
<dbReference type="NCBIfam" id="TIGR02532">
    <property type="entry name" value="IV_pilin_GFxxxE"/>
    <property type="match status" value="1"/>
</dbReference>
<dbReference type="InterPro" id="IPR045584">
    <property type="entry name" value="Pilin-like"/>
</dbReference>
<evidence type="ECO:0000313" key="3">
    <source>
        <dbReference type="Proteomes" id="UP000318542"/>
    </source>
</evidence>
<reference evidence="2 3" key="1">
    <citation type="submission" date="2019-07" db="EMBL/GenBank/DDBJ databases">
        <title>Tepidimonas thermarum AA-1 draft genome.</title>
        <authorList>
            <person name="Da Costa M.S."/>
            <person name="Froufe H.J.C."/>
            <person name="Egas C."/>
            <person name="Albuquerque L."/>
        </authorList>
    </citation>
    <scope>NUCLEOTIDE SEQUENCE [LARGE SCALE GENOMIC DNA]</scope>
    <source>
        <strain evidence="2 3">AA-1</strain>
    </source>
</reference>
<evidence type="ECO:0000256" key="1">
    <source>
        <dbReference type="SAM" id="Phobius"/>
    </source>
</evidence>
<dbReference type="EMBL" id="VJOL01000046">
    <property type="protein sequence ID" value="TSE28491.1"/>
    <property type="molecule type" value="Genomic_DNA"/>
</dbReference>
<dbReference type="InterPro" id="IPR012902">
    <property type="entry name" value="N_methyl_site"/>
</dbReference>
<keyword evidence="1" id="KW-0812">Transmembrane</keyword>
<sequence length="156" mass="16536">MTPTLAAGSEAGAVRSAAARHRGFTLLELLVTLTVIALATAGVGWALRDTDEDRLDQQVVRLQAQLEAARGLARALGAPIQWRRQADGYAFEGLPSPAPDGLAGPHRWLDARLQARPAGPVALGPEPMIAPLRIELTLGNARRALVSDGWQPVAIE</sequence>
<name>A0A554WY52_9BURK</name>
<feature type="transmembrane region" description="Helical" evidence="1">
    <location>
        <begin position="24"/>
        <end position="47"/>
    </location>
</feature>
<gene>
    <name evidence="2" type="ORF">Tther_02058</name>
</gene>
<comment type="caution">
    <text evidence="2">The sequence shown here is derived from an EMBL/GenBank/DDBJ whole genome shotgun (WGS) entry which is preliminary data.</text>
</comment>
<dbReference type="OrthoDB" id="9154196at2"/>
<protein>
    <submittedName>
        <fullName evidence="2">Type II secretion system protein H</fullName>
    </submittedName>
</protein>
<dbReference type="SUPFAM" id="SSF54523">
    <property type="entry name" value="Pili subunits"/>
    <property type="match status" value="1"/>
</dbReference>
<evidence type="ECO:0000313" key="2">
    <source>
        <dbReference type="EMBL" id="TSE28491.1"/>
    </source>
</evidence>
<proteinExistence type="predicted"/>
<dbReference type="AlphaFoldDB" id="A0A554WY52"/>